<dbReference type="PANTHER" id="PTHR30469">
    <property type="entry name" value="MULTIDRUG RESISTANCE PROTEIN MDTA"/>
    <property type="match status" value="1"/>
</dbReference>
<sequence>MQFLRRSLTGLLLMSLTLALLAYAGYVVNSAVQTRMSRTPDGGARQERMFAVNTERVQPQAIAPVLTVYGEVRSRRSLELRAKASGTITDLAEVVEDGGQVEAGQFLARIDPADAQSALDRATSDLMDARAEGRDAARALDLAQDELEAARDQADLQERAYQRQRDLEERGVGTTAAVEAAELTSAAARGTVLTRRQAVAGAEARVDQAATRAARAEIALAEAERRLADTIMTAEFSGALSDVAVVEGGVVSVNERLATLIDPGALEVAFRVSTPQFARLLEEDGTLRRAPVTASLEAFGVDLTASGTVTRASAAVGEGQTGRLVFAQLDRAQGLKPGDFVTVKVAEPLLDNVVRLPATALGADGAVLALGAEDRLEPLAVTLLRRQGDDVLMRATEGAPPLAGRRVVLQRSPLLGAGIKVRPLGGDAGAAPEPQAMLELSAERRARLVAYVEGSRDMSADMRDRLLDQLAQARVPASVVERLENRMGG</sequence>
<reference evidence="2 3" key="1">
    <citation type="submission" date="2018-04" db="EMBL/GenBank/DDBJ databases">
        <title>Pelagivirga bohaiensis gen. nov., sp. nov., a bacterium isolated from the Bohai Sea.</title>
        <authorList>
            <person name="Ji X."/>
        </authorList>
    </citation>
    <scope>NUCLEOTIDE SEQUENCE [LARGE SCALE GENOMIC DNA]</scope>
    <source>
        <strain evidence="2 3">BH-SD19</strain>
    </source>
</reference>
<accession>A0A2T7G5D5</accession>
<evidence type="ECO:0000256" key="1">
    <source>
        <dbReference type="SAM" id="Coils"/>
    </source>
</evidence>
<dbReference type="OrthoDB" id="7626141at2"/>
<protein>
    <submittedName>
        <fullName evidence="2">Efflux transporter periplasmic adaptor subunit</fullName>
    </submittedName>
</protein>
<dbReference type="SUPFAM" id="SSF111369">
    <property type="entry name" value="HlyD-like secretion proteins"/>
    <property type="match status" value="1"/>
</dbReference>
<dbReference type="Gene3D" id="2.40.50.100">
    <property type="match status" value="1"/>
</dbReference>
<dbReference type="GO" id="GO:1990281">
    <property type="term" value="C:efflux pump complex"/>
    <property type="evidence" value="ECO:0007669"/>
    <property type="project" value="TreeGrafter"/>
</dbReference>
<feature type="coiled-coil region" evidence="1">
    <location>
        <begin position="133"/>
        <end position="167"/>
    </location>
</feature>
<dbReference type="RefSeq" id="WP_108692668.1">
    <property type="nucleotide sequence ID" value="NZ_QCYH01000007.1"/>
</dbReference>
<dbReference type="EMBL" id="QCYH01000007">
    <property type="protein sequence ID" value="PVA09621.1"/>
    <property type="molecule type" value="Genomic_DNA"/>
</dbReference>
<dbReference type="Proteomes" id="UP000244446">
    <property type="component" value="Unassembled WGS sequence"/>
</dbReference>
<feature type="coiled-coil region" evidence="1">
    <location>
        <begin position="199"/>
        <end position="233"/>
    </location>
</feature>
<dbReference type="AlphaFoldDB" id="A0A2T7G5D5"/>
<keyword evidence="1" id="KW-0175">Coiled coil</keyword>
<gene>
    <name evidence="2" type="ORF">DC366_13110</name>
</gene>
<evidence type="ECO:0000313" key="3">
    <source>
        <dbReference type="Proteomes" id="UP000244446"/>
    </source>
</evidence>
<dbReference type="GO" id="GO:0015562">
    <property type="term" value="F:efflux transmembrane transporter activity"/>
    <property type="evidence" value="ECO:0007669"/>
    <property type="project" value="TreeGrafter"/>
</dbReference>
<dbReference type="Gene3D" id="2.40.30.170">
    <property type="match status" value="1"/>
</dbReference>
<keyword evidence="3" id="KW-1185">Reference proteome</keyword>
<proteinExistence type="predicted"/>
<evidence type="ECO:0000313" key="2">
    <source>
        <dbReference type="EMBL" id="PVA09621.1"/>
    </source>
</evidence>
<dbReference type="PANTHER" id="PTHR30469:SF15">
    <property type="entry name" value="HLYD FAMILY OF SECRETION PROTEINS"/>
    <property type="match status" value="1"/>
</dbReference>
<comment type="caution">
    <text evidence="2">The sequence shown here is derived from an EMBL/GenBank/DDBJ whole genome shotgun (WGS) entry which is preliminary data.</text>
</comment>
<dbReference type="Gene3D" id="1.10.287.470">
    <property type="entry name" value="Helix hairpin bin"/>
    <property type="match status" value="1"/>
</dbReference>
<organism evidence="2 3">
    <name type="scientific">Pelagivirga sediminicola</name>
    <dbReference type="NCBI Taxonomy" id="2170575"/>
    <lineage>
        <taxon>Bacteria</taxon>
        <taxon>Pseudomonadati</taxon>
        <taxon>Pseudomonadota</taxon>
        <taxon>Alphaproteobacteria</taxon>
        <taxon>Rhodobacterales</taxon>
        <taxon>Paracoccaceae</taxon>
        <taxon>Pelagivirga</taxon>
    </lineage>
</organism>
<name>A0A2T7G5D5_9RHOB</name>